<dbReference type="HOGENOM" id="CLU_038505_1_1_9"/>
<dbReference type="NCBIfam" id="TIGR00055">
    <property type="entry name" value="uppS"/>
    <property type="match status" value="1"/>
</dbReference>
<organism evidence="3 4">
    <name type="scientific">Acetivibrio clariflavus (strain DSM 19732 / NBRC 101661 / EBR45)</name>
    <name type="common">Clostridium clariflavum</name>
    <dbReference type="NCBI Taxonomy" id="720554"/>
    <lineage>
        <taxon>Bacteria</taxon>
        <taxon>Bacillati</taxon>
        <taxon>Bacillota</taxon>
        <taxon>Clostridia</taxon>
        <taxon>Eubacteriales</taxon>
        <taxon>Oscillospiraceae</taxon>
        <taxon>Acetivibrio</taxon>
    </lineage>
</organism>
<evidence type="ECO:0000256" key="1">
    <source>
        <dbReference type="ARBA" id="ARBA00022679"/>
    </source>
</evidence>
<dbReference type="InterPro" id="IPR036424">
    <property type="entry name" value="UPP_synth-like_sf"/>
</dbReference>
<dbReference type="EMBL" id="CP003065">
    <property type="protein sequence ID" value="AEV69037.1"/>
    <property type="molecule type" value="Genomic_DNA"/>
</dbReference>
<feature type="binding site" evidence="2">
    <location>
        <position position="83"/>
    </location>
    <ligand>
        <name>substrate</name>
    </ligand>
</feature>
<dbReference type="PANTHER" id="PTHR10291">
    <property type="entry name" value="DEHYDRODOLICHYL DIPHOSPHATE SYNTHASE FAMILY MEMBER"/>
    <property type="match status" value="1"/>
</dbReference>
<reference evidence="3 4" key="2">
    <citation type="journal article" date="2012" name="Stand. Genomic Sci.">
        <title>Complete Genome Sequence of Clostridium clariflavum DSM 19732.</title>
        <authorList>
            <person name="Izquierdo J.A."/>
            <person name="Goodwin L."/>
            <person name="Davenport K.W."/>
            <person name="Teshima H."/>
            <person name="Bruce D."/>
            <person name="Detter C."/>
            <person name="Tapia R."/>
            <person name="Han S."/>
            <person name="Land M."/>
            <person name="Hauser L."/>
            <person name="Jeffries C.D."/>
            <person name="Han J."/>
            <person name="Pitluck S."/>
            <person name="Nolan M."/>
            <person name="Chen A."/>
            <person name="Huntemann M."/>
            <person name="Mavromatis K."/>
            <person name="Mikhailova N."/>
            <person name="Liolios K."/>
            <person name="Woyke T."/>
            <person name="Lynd L.R."/>
        </authorList>
    </citation>
    <scope>NUCLEOTIDE SEQUENCE [LARGE SCALE GENOMIC DNA]</scope>
    <source>
        <strain evidence="4">DSM 19732 / NBRC 101661 / EBR45</strain>
    </source>
</reference>
<proteinExistence type="inferred from homology"/>
<evidence type="ECO:0000313" key="3">
    <source>
        <dbReference type="EMBL" id="AEV69037.1"/>
    </source>
</evidence>
<feature type="binding site" evidence="2">
    <location>
        <position position="39"/>
    </location>
    <ligand>
        <name>substrate</name>
    </ligand>
</feature>
<dbReference type="eggNOG" id="COG0020">
    <property type="taxonomic scope" value="Bacteria"/>
</dbReference>
<dbReference type="InterPro" id="IPR018520">
    <property type="entry name" value="UPP_synth-like_CS"/>
</dbReference>
<evidence type="ECO:0000256" key="2">
    <source>
        <dbReference type="HAMAP-Rule" id="MF_01139"/>
    </source>
</evidence>
<reference evidence="4" key="1">
    <citation type="submission" date="2011-12" db="EMBL/GenBank/DDBJ databases">
        <title>Complete sequence of Clostridium clariflavum DSM 19732.</title>
        <authorList>
            <consortium name="US DOE Joint Genome Institute"/>
            <person name="Lucas S."/>
            <person name="Han J."/>
            <person name="Lapidus A."/>
            <person name="Cheng J.-F."/>
            <person name="Goodwin L."/>
            <person name="Pitluck S."/>
            <person name="Peters L."/>
            <person name="Teshima H."/>
            <person name="Detter J.C."/>
            <person name="Han C."/>
            <person name="Tapia R."/>
            <person name="Land M."/>
            <person name="Hauser L."/>
            <person name="Kyrpides N."/>
            <person name="Ivanova N."/>
            <person name="Pagani I."/>
            <person name="Kitzmiller T."/>
            <person name="Lynd L."/>
            <person name="Izquierdo J."/>
            <person name="Woyke T."/>
        </authorList>
    </citation>
    <scope>NUCLEOTIDE SEQUENCE [LARGE SCALE GENOMIC DNA]</scope>
    <source>
        <strain evidence="4">DSM 19732 / NBRC 101661 / EBR45</strain>
    </source>
</reference>
<dbReference type="PROSITE" id="PS01066">
    <property type="entry name" value="UPP_SYNTHASE"/>
    <property type="match status" value="1"/>
</dbReference>
<comment type="subunit">
    <text evidence="2">Homodimer.</text>
</comment>
<dbReference type="NCBIfam" id="NF011405">
    <property type="entry name" value="PRK14830.1"/>
    <property type="match status" value="1"/>
</dbReference>
<feature type="active site" evidence="2">
    <location>
        <position position="34"/>
    </location>
</feature>
<dbReference type="CDD" id="cd00475">
    <property type="entry name" value="Cis_IPPS"/>
    <property type="match status" value="1"/>
</dbReference>
<feature type="binding site" evidence="2">
    <location>
        <begin position="79"/>
        <end position="81"/>
    </location>
    <ligand>
        <name>substrate</name>
    </ligand>
</feature>
<dbReference type="STRING" id="720554.Clocl_2462"/>
<dbReference type="PANTHER" id="PTHR10291:SF0">
    <property type="entry name" value="DEHYDRODOLICHYL DIPHOSPHATE SYNTHASE 2"/>
    <property type="match status" value="1"/>
</dbReference>
<comment type="function">
    <text evidence="2">Catalyzes the condensation of isopentenyl diphosphate (IPP) with allylic pyrophosphates generating different type of terpenoids.</text>
</comment>
<dbReference type="GO" id="GO:0000287">
    <property type="term" value="F:magnesium ion binding"/>
    <property type="evidence" value="ECO:0007669"/>
    <property type="project" value="UniProtKB-UniRule"/>
</dbReference>
<keyword evidence="2" id="KW-0479">Metal-binding</keyword>
<feature type="binding site" evidence="2">
    <location>
        <position position="47"/>
    </location>
    <ligand>
        <name>substrate</name>
    </ligand>
</feature>
<dbReference type="GO" id="GO:0045547">
    <property type="term" value="F:ditrans,polycis-polyprenyl diphosphate synthase [(2E,6E)-farnesyl diphosphate specific] activity"/>
    <property type="evidence" value="ECO:0007669"/>
    <property type="project" value="TreeGrafter"/>
</dbReference>
<accession>G8LZU7</accession>
<dbReference type="KEGG" id="ccl:Clocl_2462"/>
<feature type="binding site" evidence="2">
    <location>
        <position position="202"/>
    </location>
    <ligand>
        <name>substrate</name>
    </ligand>
</feature>
<feature type="binding site" evidence="2">
    <location>
        <position position="34"/>
    </location>
    <ligand>
        <name>Mg(2+)</name>
        <dbReference type="ChEBI" id="CHEBI:18420"/>
    </ligand>
</feature>
<sequence>MSFLNKLFGKKDNVKKSFDIDYNNLPVHIAIIMDGNGRWAQKRRLPRTAGHREGSNNLDKIAQFCGEIGIKYLTVYAFSTENWKRPKGEVDALMDLLLDYLRNAEKHIGGRDVRIRVIGDTSALSKEIQEQIVRVTKLTEKNNGLTINIAINYGGKHEIVHAVKQIAKDVAEGKIKYDSIDENMISDRLYTKDIPDPDLLIRPGGEKRISNFLIWQSAYTEFWYTDVLWPDFKKEHLLEAIKEFQLRNRRFGGI</sequence>
<dbReference type="OrthoDB" id="4191603at2"/>
<comment type="cofactor">
    <cofactor evidence="2">
        <name>Mg(2+)</name>
        <dbReference type="ChEBI" id="CHEBI:18420"/>
    </cofactor>
    <text evidence="2">Binds 2 magnesium ions per subunit.</text>
</comment>
<dbReference type="RefSeq" id="WP_014255605.1">
    <property type="nucleotide sequence ID" value="NC_016627.1"/>
</dbReference>
<feature type="binding site" evidence="2">
    <location>
        <begin position="35"/>
        <end position="38"/>
    </location>
    <ligand>
        <name>substrate</name>
    </ligand>
</feature>
<dbReference type="Gene3D" id="3.40.1180.10">
    <property type="entry name" value="Decaprenyl diphosphate synthase-like"/>
    <property type="match status" value="1"/>
</dbReference>
<dbReference type="GO" id="GO:0016094">
    <property type="term" value="P:polyprenol biosynthetic process"/>
    <property type="evidence" value="ECO:0007669"/>
    <property type="project" value="TreeGrafter"/>
</dbReference>
<dbReference type="Proteomes" id="UP000005435">
    <property type="component" value="Chromosome"/>
</dbReference>
<feature type="binding site" evidence="2">
    <location>
        <position position="51"/>
    </location>
    <ligand>
        <name>substrate</name>
    </ligand>
</feature>
<dbReference type="HAMAP" id="MF_01139">
    <property type="entry name" value="ISPT"/>
    <property type="match status" value="1"/>
</dbReference>
<gene>
    <name evidence="3" type="ordered locus">Clocl_2462</name>
</gene>
<dbReference type="Pfam" id="PF01255">
    <property type="entry name" value="Prenyltransf"/>
    <property type="match status" value="1"/>
</dbReference>
<feature type="binding site" evidence="2">
    <location>
        <position position="221"/>
    </location>
    <ligand>
        <name>Mg(2+)</name>
        <dbReference type="ChEBI" id="CHEBI:18420"/>
    </ligand>
</feature>
<dbReference type="EC" id="2.5.1.-" evidence="2"/>
<dbReference type="InterPro" id="IPR001441">
    <property type="entry name" value="UPP_synth-like"/>
</dbReference>
<keyword evidence="2" id="KW-0460">Magnesium</keyword>
<feature type="active site" description="Proton acceptor" evidence="2">
    <location>
        <position position="82"/>
    </location>
</feature>
<name>G8LZU7_ACECE</name>
<dbReference type="FunFam" id="3.40.1180.10:FF:000001">
    <property type="entry name" value="(2E,6E)-farnesyl-diphosphate-specific ditrans,polycis-undecaprenyl-diphosphate synthase"/>
    <property type="match status" value="1"/>
</dbReference>
<dbReference type="AlphaFoldDB" id="G8LZU7"/>
<feature type="binding site" evidence="2">
    <location>
        <position position="85"/>
    </location>
    <ligand>
        <name>substrate</name>
    </ligand>
</feature>
<keyword evidence="1 2" id="KW-0808">Transferase</keyword>
<comment type="similarity">
    <text evidence="2">Belongs to the UPP synthase family.</text>
</comment>
<dbReference type="SUPFAM" id="SSF64005">
    <property type="entry name" value="Undecaprenyl diphosphate synthase"/>
    <property type="match status" value="1"/>
</dbReference>
<protein>
    <recommendedName>
        <fullName evidence="2">Isoprenyl transferase</fullName>
        <ecNumber evidence="2">2.5.1.-</ecNumber>
    </recommendedName>
</protein>
<feature type="binding site" evidence="2">
    <location>
        <begin position="208"/>
        <end position="210"/>
    </location>
    <ligand>
        <name>substrate</name>
    </ligand>
</feature>
<keyword evidence="4" id="KW-1185">Reference proteome</keyword>
<evidence type="ECO:0000313" key="4">
    <source>
        <dbReference type="Proteomes" id="UP000005435"/>
    </source>
</evidence>